<dbReference type="Proteomes" id="UP000007488">
    <property type="component" value="Chromosome"/>
</dbReference>
<evidence type="ECO:0000256" key="7">
    <source>
        <dbReference type="HAMAP-Rule" id="MF_01894"/>
    </source>
</evidence>
<dbReference type="InterPro" id="IPR024704">
    <property type="entry name" value="SMC"/>
</dbReference>
<accession>F0SUE9</accession>
<evidence type="ECO:0000256" key="8">
    <source>
        <dbReference type="SAM" id="MobiDB-lite"/>
    </source>
</evidence>
<dbReference type="InterPro" id="IPR027417">
    <property type="entry name" value="P-loop_NTPase"/>
</dbReference>
<keyword evidence="6 7" id="KW-0238">DNA-binding</keyword>
<feature type="coiled-coil region" evidence="7">
    <location>
        <begin position="175"/>
        <end position="216"/>
    </location>
</feature>
<dbReference type="Gene3D" id="3.30.70.1620">
    <property type="match status" value="1"/>
</dbReference>
<dbReference type="GO" id="GO:0005737">
    <property type="term" value="C:cytoplasm"/>
    <property type="evidence" value="ECO:0007669"/>
    <property type="project" value="UniProtKB-SubCell"/>
</dbReference>
<dbReference type="AlphaFoldDB" id="F0SUE9"/>
<gene>
    <name evidence="7" type="primary">smc</name>
    <name evidence="10" type="ordered locus">Sgly_2311</name>
</gene>
<comment type="similarity">
    <text evidence="7">Belongs to the SMC family.</text>
</comment>
<dbReference type="SMART" id="SM00968">
    <property type="entry name" value="SMC_hinge"/>
    <property type="match status" value="1"/>
</dbReference>
<dbReference type="SUPFAM" id="SSF75553">
    <property type="entry name" value="Smc hinge domain"/>
    <property type="match status" value="1"/>
</dbReference>
<feature type="binding site" evidence="7">
    <location>
        <begin position="40"/>
        <end position="47"/>
    </location>
    <ligand>
        <name>ATP</name>
        <dbReference type="ChEBI" id="CHEBI:30616"/>
    </ligand>
</feature>
<dbReference type="PANTHER" id="PTHR43977">
    <property type="entry name" value="STRUCTURAL MAINTENANCE OF CHROMOSOMES PROTEIN 3"/>
    <property type="match status" value="1"/>
</dbReference>
<dbReference type="Gene3D" id="1.20.1060.20">
    <property type="match status" value="1"/>
</dbReference>
<proteinExistence type="inferred from homology"/>
<evidence type="ECO:0000256" key="6">
    <source>
        <dbReference type="ARBA" id="ARBA00023125"/>
    </source>
</evidence>
<keyword evidence="2 7" id="KW-0963">Cytoplasm</keyword>
<feature type="compositionally biased region" description="Polar residues" evidence="8">
    <location>
        <begin position="666"/>
        <end position="681"/>
    </location>
</feature>
<organism evidence="10 11">
    <name type="scientific">Syntrophobotulus glycolicus (strain DSM 8271 / FlGlyR)</name>
    <dbReference type="NCBI Taxonomy" id="645991"/>
    <lineage>
        <taxon>Bacteria</taxon>
        <taxon>Bacillati</taxon>
        <taxon>Bacillota</taxon>
        <taxon>Clostridia</taxon>
        <taxon>Eubacteriales</taxon>
        <taxon>Desulfitobacteriaceae</taxon>
        <taxon>Syntrophobotulus</taxon>
    </lineage>
</organism>
<feature type="coiled-coil region" evidence="7">
    <location>
        <begin position="242"/>
        <end position="318"/>
    </location>
</feature>
<feature type="coiled-coil region" evidence="7">
    <location>
        <begin position="354"/>
        <end position="421"/>
    </location>
</feature>
<evidence type="ECO:0000256" key="5">
    <source>
        <dbReference type="ARBA" id="ARBA00023054"/>
    </source>
</evidence>
<keyword evidence="4 7" id="KW-0067">ATP-binding</keyword>
<keyword evidence="3 7" id="KW-0547">Nucleotide-binding</keyword>
<dbReference type="Gene3D" id="3.40.50.300">
    <property type="entry name" value="P-loop containing nucleotide triphosphate hydrolases"/>
    <property type="match status" value="2"/>
</dbReference>
<dbReference type="GO" id="GO:0007059">
    <property type="term" value="P:chromosome segregation"/>
    <property type="evidence" value="ECO:0007669"/>
    <property type="project" value="UniProtKB-UniRule"/>
</dbReference>
<dbReference type="InterPro" id="IPR036277">
    <property type="entry name" value="SMC_hinge_sf"/>
</dbReference>
<dbReference type="GO" id="GO:0030261">
    <property type="term" value="P:chromosome condensation"/>
    <property type="evidence" value="ECO:0007669"/>
    <property type="project" value="InterPro"/>
</dbReference>
<comment type="domain">
    <text evidence="7">Contains large globular domains required for ATP hydrolysis at each terminus and a third globular domain forming a flexible hinge near the middle of the molecule. These domains are separated by coiled-coil structures.</text>
</comment>
<evidence type="ECO:0000313" key="10">
    <source>
        <dbReference type="EMBL" id="ADY56599.1"/>
    </source>
</evidence>
<sequence length="1198" mass="135779">MTAMRDTCIFLKALHIQGFKSFADKLKLEFGAGMCVIVGPNGSGKSNVADAVRWVLGEQSVKSLRGSKMEDVIFSGSSARRPVGMAEVSLVFDNSAGTLPLDFQEVTITRRVYRDGESQYYINRSLCRLRDIQELFLDTGSGKEGFSIIGQGRIDEILNLKSDERRLLIEEVAGISKYRMRKKEALKKLEDTQKNLERLNDIIVEIEGRLEPLKEQAETARLSKELNQELAQTEISVLVCELEQVKNRLQEILDGAEEMQEKKALVLAKIAEHESIHLVKEHDLEKLKQTIQQRQEEIRELENAAQEETHQISILTERQGFISEQKDRLEKEMIADKAEKELCKDRTGELAGRKRELTRSLEEMKDSLAEHEQKLAELRTIVAGSEMNTIKAEIFEEISARSKYSNEVLELENRRQEYVRHQSGYLQEKEKKAGERAEVLAEIEELTGLDEKMAARLAALAEEISSIDRAEKEKSQERISLNEQKNALQRKTDGKQARLNALSVLEKNMEGYHRGVREAIFAWKNGKIKDCGVLGTVADVISVDKKYEIAIETALGGALQDIIVEKTEDAKKCIAYLKASDKGRATFLPLETIRGGKYSLNPQLAGNRGFHGLAVELIRYDGKYSEVMESLLGRIIVAENLDCAVELAQKTGHKVRVVTLQGDQVNPGGSLTGGSSRSANNGLIGRPREIEDLKKEAIEIQREMEALTEQILTLDREIKTLVQAEDQLETEQKEISEKRHIQAADKKYLEQKQQQLEKEEKLLDYQLTELEHNLENLNAQSKVAAAALEGAESSLIQLQAKQAEAESLIQEKNKEANDLNEVMTSSKVETARWEQELSQTEKQMKEEQGRLEAFAQNILKKAGEMANIELQLKEVQSKILETEGKRKEINEAFESKEFALIGLRRDREHHGEKLLALETELKRIRQEAGDLEQQVHQNELKNARWEAEWETGIQRLRQEYSLEWEDTKPYLTTEKKEALTEKTAELKRQITELGPVNYTALDEYPETLERYEFMSDQRNDLTEAGETLNKLIIELNENMTERFQEGFKSVNRGFQEVFAELFHGGSAELILDDPDNILETGVKIIARPPGKKAQLLSLLSGGERALTAIALLFAFLRVKPSPFCFLDEIEAALDEANVKRFVEYLRTLSASTQFILVSHRRGTMEAADRLFGITMEESGVSKLLTVEMDDTNGRSIIA</sequence>
<dbReference type="FunFam" id="3.40.50.300:FF:000984">
    <property type="entry name" value="Chromosome partition protein Smc"/>
    <property type="match status" value="1"/>
</dbReference>
<dbReference type="STRING" id="645991.Sgly_2311"/>
<dbReference type="NCBIfam" id="TIGR02168">
    <property type="entry name" value="SMC_prok_B"/>
    <property type="match status" value="1"/>
</dbReference>
<dbReference type="Pfam" id="PF06470">
    <property type="entry name" value="SMC_hinge"/>
    <property type="match status" value="1"/>
</dbReference>
<feature type="domain" description="SMC hinge" evidence="9">
    <location>
        <begin position="531"/>
        <end position="648"/>
    </location>
</feature>
<dbReference type="GO" id="GO:0005524">
    <property type="term" value="F:ATP binding"/>
    <property type="evidence" value="ECO:0007669"/>
    <property type="project" value="UniProtKB-UniRule"/>
</dbReference>
<dbReference type="HAMAP" id="MF_01894">
    <property type="entry name" value="Smc_prok"/>
    <property type="match status" value="1"/>
</dbReference>
<feature type="region of interest" description="Disordered" evidence="8">
    <location>
        <begin position="666"/>
        <end position="686"/>
    </location>
</feature>
<keyword evidence="11" id="KW-1185">Reference proteome</keyword>
<dbReference type="GO" id="GO:0005694">
    <property type="term" value="C:chromosome"/>
    <property type="evidence" value="ECO:0007669"/>
    <property type="project" value="InterPro"/>
</dbReference>
<dbReference type="SUPFAM" id="SSF57997">
    <property type="entry name" value="Tropomyosin"/>
    <property type="match status" value="1"/>
</dbReference>
<comment type="subcellular location">
    <subcellularLocation>
        <location evidence="1 7">Cytoplasm</location>
    </subcellularLocation>
</comment>
<dbReference type="InterPro" id="IPR011890">
    <property type="entry name" value="SMC_prok"/>
</dbReference>
<dbReference type="GO" id="GO:0006260">
    <property type="term" value="P:DNA replication"/>
    <property type="evidence" value="ECO:0007669"/>
    <property type="project" value="UniProtKB-UniRule"/>
</dbReference>
<dbReference type="FunFam" id="3.40.50.300:FF:000901">
    <property type="entry name" value="Chromosome partition protein Smc"/>
    <property type="match status" value="1"/>
</dbReference>
<feature type="coiled-coil region" evidence="7">
    <location>
        <begin position="690"/>
        <end position="948"/>
    </location>
</feature>
<comment type="function">
    <text evidence="7">Required for chromosome condensation and partitioning.</text>
</comment>
<dbReference type="GO" id="GO:0016887">
    <property type="term" value="F:ATP hydrolysis activity"/>
    <property type="evidence" value="ECO:0007669"/>
    <property type="project" value="InterPro"/>
</dbReference>
<dbReference type="EMBL" id="CP002547">
    <property type="protein sequence ID" value="ADY56599.1"/>
    <property type="molecule type" value="Genomic_DNA"/>
</dbReference>
<dbReference type="InterPro" id="IPR003395">
    <property type="entry name" value="RecF/RecN/SMC_N"/>
</dbReference>
<evidence type="ECO:0000256" key="1">
    <source>
        <dbReference type="ARBA" id="ARBA00004496"/>
    </source>
</evidence>
<protein>
    <recommendedName>
        <fullName evidence="7">Chromosome partition protein Smc</fullName>
    </recommendedName>
</protein>
<reference evidence="11" key="2">
    <citation type="submission" date="2011-02" db="EMBL/GenBank/DDBJ databases">
        <title>The complete genome of Syntrophobotulus glycolicus DSM 8271.</title>
        <authorList>
            <person name="Lucas S."/>
            <person name="Copeland A."/>
            <person name="Lapidus A."/>
            <person name="Bruce D."/>
            <person name="Goodwin L."/>
            <person name="Pitluck S."/>
            <person name="Kyrpides N."/>
            <person name="Mavromatis K."/>
            <person name="Pagani I."/>
            <person name="Ivanova N."/>
            <person name="Mikhailova N."/>
            <person name="Chertkov O."/>
            <person name="Held B."/>
            <person name="Detter J.C."/>
            <person name="Tapia R."/>
            <person name="Han C."/>
            <person name="Land M."/>
            <person name="Hauser L."/>
            <person name="Markowitz V."/>
            <person name="Cheng J.-F."/>
            <person name="Hugenholtz P."/>
            <person name="Woyke T."/>
            <person name="Wu D."/>
            <person name="Spring S."/>
            <person name="Schroeder M."/>
            <person name="Brambilla E."/>
            <person name="Klenk H.-P."/>
            <person name="Eisen J.A."/>
        </authorList>
    </citation>
    <scope>NUCLEOTIDE SEQUENCE [LARGE SCALE GENOMIC DNA]</scope>
    <source>
        <strain evidence="11">DSM 8271 / FlGlyR</strain>
    </source>
</reference>
<dbReference type="GO" id="GO:0003677">
    <property type="term" value="F:DNA binding"/>
    <property type="evidence" value="ECO:0007669"/>
    <property type="project" value="UniProtKB-UniRule"/>
</dbReference>
<evidence type="ECO:0000256" key="4">
    <source>
        <dbReference type="ARBA" id="ARBA00022840"/>
    </source>
</evidence>
<evidence type="ECO:0000256" key="2">
    <source>
        <dbReference type="ARBA" id="ARBA00022490"/>
    </source>
</evidence>
<dbReference type="InterPro" id="IPR010935">
    <property type="entry name" value="SMC_hinge"/>
</dbReference>
<dbReference type="eggNOG" id="COG1196">
    <property type="taxonomic scope" value="Bacteria"/>
</dbReference>
<dbReference type="SUPFAM" id="SSF52540">
    <property type="entry name" value="P-loop containing nucleoside triphosphate hydrolases"/>
    <property type="match status" value="1"/>
</dbReference>
<reference evidence="10 11" key="1">
    <citation type="journal article" date="2011" name="Stand. Genomic Sci.">
        <title>Complete genome sequence of Syntrophobotulus glycolicus type strain (FlGlyR).</title>
        <authorList>
            <person name="Han C."/>
            <person name="Mwirichia R."/>
            <person name="Chertkov O."/>
            <person name="Held B."/>
            <person name="Lapidus A."/>
            <person name="Nolan M."/>
            <person name="Lucas S."/>
            <person name="Hammon N."/>
            <person name="Deshpande S."/>
            <person name="Cheng J.F."/>
            <person name="Tapia R."/>
            <person name="Goodwin L."/>
            <person name="Pitluck S."/>
            <person name="Huntemann M."/>
            <person name="Liolios K."/>
            <person name="Ivanova N."/>
            <person name="Pagani I."/>
            <person name="Mavromatis K."/>
            <person name="Ovchinikova G."/>
            <person name="Pati A."/>
            <person name="Chen A."/>
            <person name="Palaniappan K."/>
            <person name="Land M."/>
            <person name="Hauser L."/>
            <person name="Brambilla E.M."/>
            <person name="Rohde M."/>
            <person name="Spring S."/>
            <person name="Sikorski J."/>
            <person name="Goker M."/>
            <person name="Woyke T."/>
            <person name="Bristow J."/>
            <person name="Eisen J.A."/>
            <person name="Markowitz V."/>
            <person name="Hugenholtz P."/>
            <person name="Kyrpides N.C."/>
            <person name="Klenk H.P."/>
            <person name="Detter J.C."/>
        </authorList>
    </citation>
    <scope>NUCLEOTIDE SEQUENCE [LARGE SCALE GENOMIC DNA]</scope>
    <source>
        <strain evidence="11">DSM 8271 / FlGlyR</strain>
    </source>
</reference>
<dbReference type="HOGENOM" id="CLU_001042_2_2_9"/>
<evidence type="ECO:0000256" key="3">
    <source>
        <dbReference type="ARBA" id="ARBA00022741"/>
    </source>
</evidence>
<evidence type="ECO:0000313" key="11">
    <source>
        <dbReference type="Proteomes" id="UP000007488"/>
    </source>
</evidence>
<name>F0SUE9_SYNGF</name>
<dbReference type="CDD" id="cd03278">
    <property type="entry name" value="ABC_SMC_barmotin"/>
    <property type="match status" value="2"/>
</dbReference>
<evidence type="ECO:0000259" key="9">
    <source>
        <dbReference type="SMART" id="SM00968"/>
    </source>
</evidence>
<dbReference type="KEGG" id="sgy:Sgly_2311"/>
<comment type="subunit">
    <text evidence="7">Homodimer.</text>
</comment>
<keyword evidence="5 7" id="KW-0175">Coiled coil</keyword>
<dbReference type="Pfam" id="PF02463">
    <property type="entry name" value="SMC_N"/>
    <property type="match status" value="2"/>
</dbReference>
<dbReference type="GO" id="GO:0007062">
    <property type="term" value="P:sister chromatid cohesion"/>
    <property type="evidence" value="ECO:0007669"/>
    <property type="project" value="InterPro"/>
</dbReference>
<dbReference type="PIRSF" id="PIRSF005719">
    <property type="entry name" value="SMC"/>
    <property type="match status" value="1"/>
</dbReference>